<reference evidence="4" key="1">
    <citation type="journal article" date="2019" name="Sci. Rep.">
        <title>Draft genome of Tanacetum cinerariifolium, the natural source of mosquito coil.</title>
        <authorList>
            <person name="Yamashiro T."/>
            <person name="Shiraishi A."/>
            <person name="Satake H."/>
            <person name="Nakayama K."/>
        </authorList>
    </citation>
    <scope>NUCLEOTIDE SEQUENCE</scope>
</reference>
<comment type="caution">
    <text evidence="4">The sequence shown here is derived from an EMBL/GenBank/DDBJ whole genome shotgun (WGS) entry which is preliminary data.</text>
</comment>
<feature type="compositionally biased region" description="Polar residues" evidence="1">
    <location>
        <begin position="124"/>
        <end position="137"/>
    </location>
</feature>
<accession>A0A699V8X8</accession>
<keyword evidence="2" id="KW-0812">Transmembrane</keyword>
<evidence type="ECO:0000313" key="4">
    <source>
        <dbReference type="EMBL" id="GFD30251.1"/>
    </source>
</evidence>
<feature type="non-terminal residue" evidence="4">
    <location>
        <position position="137"/>
    </location>
</feature>
<feature type="signal peptide" evidence="3">
    <location>
        <begin position="1"/>
        <end position="19"/>
    </location>
</feature>
<feature type="transmembrane region" description="Helical" evidence="2">
    <location>
        <begin position="43"/>
        <end position="76"/>
    </location>
</feature>
<keyword evidence="3" id="KW-0732">Signal</keyword>
<sequence length="137" mass="15185">MNLMWSFFLLLLLPISIYAECTCEESSQDDHNKKTESLKLKLIAIASIRVAGSVGVSVPLLGYFVAMLSGVFVMVFETAVTSYFNRSHYGKNEVKNGDPDVEEQLHDNHMHVHTHTSHGHAHGPTSNGSDSSEILLR</sequence>
<evidence type="ECO:0000256" key="2">
    <source>
        <dbReference type="SAM" id="Phobius"/>
    </source>
</evidence>
<protein>
    <submittedName>
        <fullName evidence="4">Zinc transporter 5-like</fullName>
    </submittedName>
</protein>
<name>A0A699V8X8_TANCI</name>
<evidence type="ECO:0000256" key="1">
    <source>
        <dbReference type="SAM" id="MobiDB-lite"/>
    </source>
</evidence>
<proteinExistence type="predicted"/>
<evidence type="ECO:0000256" key="3">
    <source>
        <dbReference type="SAM" id="SignalP"/>
    </source>
</evidence>
<gene>
    <name evidence="4" type="ORF">Tci_902220</name>
</gene>
<feature type="region of interest" description="Disordered" evidence="1">
    <location>
        <begin position="113"/>
        <end position="137"/>
    </location>
</feature>
<feature type="chain" id="PRO_5025376575" evidence="3">
    <location>
        <begin position="20"/>
        <end position="137"/>
    </location>
</feature>
<dbReference type="EMBL" id="BKCJ011402161">
    <property type="protein sequence ID" value="GFD30251.1"/>
    <property type="molecule type" value="Genomic_DNA"/>
</dbReference>
<dbReference type="AlphaFoldDB" id="A0A699V8X8"/>
<keyword evidence="2" id="KW-0472">Membrane</keyword>
<organism evidence="4">
    <name type="scientific">Tanacetum cinerariifolium</name>
    <name type="common">Dalmatian daisy</name>
    <name type="synonym">Chrysanthemum cinerariifolium</name>
    <dbReference type="NCBI Taxonomy" id="118510"/>
    <lineage>
        <taxon>Eukaryota</taxon>
        <taxon>Viridiplantae</taxon>
        <taxon>Streptophyta</taxon>
        <taxon>Embryophyta</taxon>
        <taxon>Tracheophyta</taxon>
        <taxon>Spermatophyta</taxon>
        <taxon>Magnoliopsida</taxon>
        <taxon>eudicotyledons</taxon>
        <taxon>Gunneridae</taxon>
        <taxon>Pentapetalae</taxon>
        <taxon>asterids</taxon>
        <taxon>campanulids</taxon>
        <taxon>Asterales</taxon>
        <taxon>Asteraceae</taxon>
        <taxon>Asteroideae</taxon>
        <taxon>Anthemideae</taxon>
        <taxon>Anthemidinae</taxon>
        <taxon>Tanacetum</taxon>
    </lineage>
</organism>
<keyword evidence="2" id="KW-1133">Transmembrane helix</keyword>